<evidence type="ECO:0000256" key="3">
    <source>
        <dbReference type="ARBA" id="ARBA00022741"/>
    </source>
</evidence>
<dbReference type="Gene3D" id="3.40.50.300">
    <property type="entry name" value="P-loop containing nucleotide triphosphate hydrolases"/>
    <property type="match status" value="2"/>
</dbReference>
<sequence>MDKNDILSASHISKRYGGVFALKDVSFSLKKGEILGLCGENGAGKSTLVKILGGHVTPNEGTLTIDGKTIVFGKRVDPALITIVHQELSILPDLTVLDNITLGIEDKGFFYRRGKWHAFVEEKLAEVGLSHISPNQLAGELSLAERQLVEIARGLASGAKVLLLDEPTATLSDAEINNVFRIMRRLKEHGATMVMISHRLDEVFEITDRVTVFRGGEHIFTASTKDVTSEELVSGMLGHEVKRGEMPPVRKVGSPILECHQVMRHGDYGPFDFQCGKGEIVALVGQLGSGADTFLKSLAGLAPVDGGTISLAGTQIDLTSIAKADKQAISYVPEDRAGKGAFLEAPIGINLTSRALDRLSKKDVLNRKQDSQYATELATLFTLDPTRNHQAVSTLSGGNQQKVVLGKALATDPELLLLNEPTRGVDIGARADIYQRLRDKADNGLSIIFYSTDLEEILDFADRIVTVFKGGIVRNALRADVNREIILQDIFTGTERSAA</sequence>
<dbReference type="InterPro" id="IPR050107">
    <property type="entry name" value="ABC_carbohydrate_import_ATPase"/>
</dbReference>
<organism evidence="6 7">
    <name type="scientific">Vibrio nitrifigilis</name>
    <dbReference type="NCBI Taxonomy" id="2789781"/>
    <lineage>
        <taxon>Bacteria</taxon>
        <taxon>Pseudomonadati</taxon>
        <taxon>Pseudomonadota</taxon>
        <taxon>Gammaproteobacteria</taxon>
        <taxon>Vibrionales</taxon>
        <taxon>Vibrionaceae</taxon>
        <taxon>Vibrio</taxon>
    </lineage>
</organism>
<feature type="domain" description="ABC transporter" evidence="5">
    <location>
        <begin position="7"/>
        <end position="240"/>
    </location>
</feature>
<evidence type="ECO:0000256" key="1">
    <source>
        <dbReference type="ARBA" id="ARBA00022448"/>
    </source>
</evidence>
<dbReference type="InterPro" id="IPR027417">
    <property type="entry name" value="P-loop_NTPase"/>
</dbReference>
<reference evidence="6 7" key="1">
    <citation type="submission" date="2020-11" db="EMBL/GenBank/DDBJ databases">
        <title>Vibrio nitrifigilis sp. nov., a marine nitrogen-fixing bacterium isolated from the lagoon sediment of an islet inside an atoll.</title>
        <authorList>
            <person name="Wang L.-T."/>
            <person name="Shieh W.Y."/>
        </authorList>
    </citation>
    <scope>NUCLEOTIDE SEQUENCE [LARGE SCALE GENOMIC DNA]</scope>
    <source>
        <strain evidence="6 7">NFV-1</strain>
    </source>
</reference>
<dbReference type="GO" id="GO:0005524">
    <property type="term" value="F:ATP binding"/>
    <property type="evidence" value="ECO:0007669"/>
    <property type="project" value="UniProtKB-KW"/>
</dbReference>
<dbReference type="SUPFAM" id="SSF52540">
    <property type="entry name" value="P-loop containing nucleoside triphosphate hydrolases"/>
    <property type="match status" value="2"/>
</dbReference>
<dbReference type="InterPro" id="IPR017871">
    <property type="entry name" value="ABC_transporter-like_CS"/>
</dbReference>
<keyword evidence="1" id="KW-0813">Transport</keyword>
<dbReference type="EMBL" id="JADPMR010000001">
    <property type="protein sequence ID" value="MBF9000218.1"/>
    <property type="molecule type" value="Genomic_DNA"/>
</dbReference>
<dbReference type="RefSeq" id="WP_196122968.1">
    <property type="nucleotide sequence ID" value="NZ_JADPMR010000001.1"/>
</dbReference>
<proteinExistence type="predicted"/>
<gene>
    <name evidence="6" type="ORF">I1A42_06560</name>
</gene>
<feature type="domain" description="ABC transporter" evidence="5">
    <location>
        <begin position="244"/>
        <end position="494"/>
    </location>
</feature>
<dbReference type="SMART" id="SM00382">
    <property type="entry name" value="AAA"/>
    <property type="match status" value="2"/>
</dbReference>
<dbReference type="PANTHER" id="PTHR43790">
    <property type="entry name" value="CARBOHYDRATE TRANSPORT ATP-BINDING PROTEIN MG119-RELATED"/>
    <property type="match status" value="1"/>
</dbReference>
<accession>A0ABS0GD93</accession>
<dbReference type="InterPro" id="IPR003439">
    <property type="entry name" value="ABC_transporter-like_ATP-bd"/>
</dbReference>
<protein>
    <submittedName>
        <fullName evidence="6">Sugar ABC transporter ATP-binding protein</fullName>
    </submittedName>
</protein>
<evidence type="ECO:0000256" key="2">
    <source>
        <dbReference type="ARBA" id="ARBA00022737"/>
    </source>
</evidence>
<keyword evidence="7" id="KW-1185">Reference proteome</keyword>
<dbReference type="InterPro" id="IPR003593">
    <property type="entry name" value="AAA+_ATPase"/>
</dbReference>
<dbReference type="Pfam" id="PF00005">
    <property type="entry name" value="ABC_tran"/>
    <property type="match status" value="2"/>
</dbReference>
<evidence type="ECO:0000313" key="6">
    <source>
        <dbReference type="EMBL" id="MBF9000218.1"/>
    </source>
</evidence>
<evidence type="ECO:0000313" key="7">
    <source>
        <dbReference type="Proteomes" id="UP000597206"/>
    </source>
</evidence>
<keyword evidence="4 6" id="KW-0067">ATP-binding</keyword>
<dbReference type="CDD" id="cd03216">
    <property type="entry name" value="ABC_Carb_Monos_I"/>
    <property type="match status" value="1"/>
</dbReference>
<dbReference type="PROSITE" id="PS00211">
    <property type="entry name" value="ABC_TRANSPORTER_1"/>
    <property type="match status" value="1"/>
</dbReference>
<dbReference type="CDD" id="cd03215">
    <property type="entry name" value="ABC_Carb_Monos_II"/>
    <property type="match status" value="1"/>
</dbReference>
<name>A0ABS0GD93_9VIBR</name>
<evidence type="ECO:0000256" key="4">
    <source>
        <dbReference type="ARBA" id="ARBA00022840"/>
    </source>
</evidence>
<keyword evidence="2" id="KW-0677">Repeat</keyword>
<dbReference type="PROSITE" id="PS50893">
    <property type="entry name" value="ABC_TRANSPORTER_2"/>
    <property type="match status" value="2"/>
</dbReference>
<keyword evidence="3" id="KW-0547">Nucleotide-binding</keyword>
<evidence type="ECO:0000259" key="5">
    <source>
        <dbReference type="PROSITE" id="PS50893"/>
    </source>
</evidence>
<comment type="caution">
    <text evidence="6">The sequence shown here is derived from an EMBL/GenBank/DDBJ whole genome shotgun (WGS) entry which is preliminary data.</text>
</comment>
<dbReference type="Proteomes" id="UP000597206">
    <property type="component" value="Unassembled WGS sequence"/>
</dbReference>
<dbReference type="PANTHER" id="PTHR43790:SF9">
    <property type="entry name" value="GALACTOFURANOSE TRANSPORTER ATP-BINDING PROTEIN YTFR"/>
    <property type="match status" value="1"/>
</dbReference>